<keyword evidence="2" id="KW-0240">DNA-directed RNA polymerase</keyword>
<keyword evidence="7" id="KW-1185">Reference proteome</keyword>
<feature type="compositionally biased region" description="Basic and acidic residues" evidence="5">
    <location>
        <begin position="256"/>
        <end position="277"/>
    </location>
</feature>
<evidence type="ECO:0000256" key="4">
    <source>
        <dbReference type="ARBA" id="ARBA00023242"/>
    </source>
</evidence>
<dbReference type="PANTHER" id="PTHR13408:SF0">
    <property type="entry name" value="DNA-DIRECTED RNA POLYMERASE III SUBUNIT RPC4"/>
    <property type="match status" value="1"/>
</dbReference>
<evidence type="ECO:0008006" key="8">
    <source>
        <dbReference type="Google" id="ProtNLM"/>
    </source>
</evidence>
<dbReference type="Proteomes" id="UP000279236">
    <property type="component" value="Unassembled WGS sequence"/>
</dbReference>
<feature type="compositionally biased region" description="Low complexity" evidence="5">
    <location>
        <begin position="362"/>
        <end position="375"/>
    </location>
</feature>
<feature type="compositionally biased region" description="Polar residues" evidence="5">
    <location>
        <begin position="98"/>
        <end position="108"/>
    </location>
</feature>
<proteinExistence type="predicted"/>
<sequence length="578" mass="59942">MPLDVKPRLPRMPGNRPKATLVAAAAVPAAEGAEATEGAAPEPSTSRTRLDLGSRAPGDAMDVDTPAPAPAPTAAAESKPAATRAAPAGPSSAPMAISRSTTAGSDRSGTAPPPAGGEAVTKMKFKPKMPIRRAATQMDVEVKAEPSSSASTAAIRGRPSARARGARGRGGAAGAPGRSNTQQSFNQTVAAGPFGGNRATSSRRVVAPPPPPRTGYGADPSSIEVYSDNEDGGHAGGVIDIEAVSGLSESAPTSIYRDRDLDGGKAKAKEMEKAKLKDMKRRKKAERAARAAALAAAGNRGQSLAELNNVNVKAEPISPSRPTAILPDPNAGVPAPLGRVGDSMIPADEQDDRDEAGRRVRAATTGTVGTTGDTTPETEEVNAAHAVNLSESESEEEEEDMEGDFVFVDGLDNPEDKLFTFQFPSQLPKFVSRAPVDATADGGPEEVKPTPATLRGRRKSGAVAPPPEGRIGTLCVMKSGKVKLVMGEGNGGIVMNVTPGVPTTFLQQLVHMDAKAKSTTVLGEIHKGYVVTPDIDRLLEELFINGGETPGDRERAQAVIDRRVKMERGLVKMEPSSP</sequence>
<dbReference type="Pfam" id="PF05132">
    <property type="entry name" value="RNA_pol_Rpc4"/>
    <property type="match status" value="1"/>
</dbReference>
<feature type="region of interest" description="Disordered" evidence="5">
    <location>
        <begin position="437"/>
        <end position="466"/>
    </location>
</feature>
<evidence type="ECO:0000313" key="7">
    <source>
        <dbReference type="Proteomes" id="UP000279236"/>
    </source>
</evidence>
<dbReference type="PANTHER" id="PTHR13408">
    <property type="entry name" value="DNA-DIRECTED RNA POLYMERASE III"/>
    <property type="match status" value="1"/>
</dbReference>
<keyword evidence="4" id="KW-0539">Nucleus</keyword>
<dbReference type="RefSeq" id="XP_028472627.1">
    <property type="nucleotide sequence ID" value="XM_028619131.1"/>
</dbReference>
<protein>
    <recommendedName>
        <fullName evidence="8">DNA-directed RNA polymerase III subunit RPC4</fullName>
    </recommendedName>
</protein>
<dbReference type="OrthoDB" id="5836119at2759"/>
<dbReference type="InterPro" id="IPR007811">
    <property type="entry name" value="RPC4"/>
</dbReference>
<feature type="region of interest" description="Disordered" evidence="5">
    <location>
        <begin position="28"/>
        <end position="237"/>
    </location>
</feature>
<comment type="caution">
    <text evidence="6">The sequence shown here is derived from an EMBL/GenBank/DDBJ whole genome shotgun (WGS) entry which is preliminary data.</text>
</comment>
<keyword evidence="3" id="KW-0804">Transcription</keyword>
<evidence type="ECO:0000313" key="6">
    <source>
        <dbReference type="EMBL" id="RSH77480.1"/>
    </source>
</evidence>
<accession>A0A427XEZ7</accession>
<evidence type="ECO:0000256" key="5">
    <source>
        <dbReference type="SAM" id="MobiDB-lite"/>
    </source>
</evidence>
<dbReference type="GO" id="GO:0003677">
    <property type="term" value="F:DNA binding"/>
    <property type="evidence" value="ECO:0007669"/>
    <property type="project" value="InterPro"/>
</dbReference>
<dbReference type="GO" id="GO:0005666">
    <property type="term" value="C:RNA polymerase III complex"/>
    <property type="evidence" value="ECO:0007669"/>
    <property type="project" value="InterPro"/>
</dbReference>
<name>A0A427XEZ7_9TREE</name>
<evidence type="ECO:0000256" key="2">
    <source>
        <dbReference type="ARBA" id="ARBA00022478"/>
    </source>
</evidence>
<comment type="subcellular location">
    <subcellularLocation>
        <location evidence="1">Nucleus</location>
    </subcellularLocation>
</comment>
<evidence type="ECO:0000256" key="3">
    <source>
        <dbReference type="ARBA" id="ARBA00023163"/>
    </source>
</evidence>
<feature type="compositionally biased region" description="Low complexity" evidence="5">
    <location>
        <begin position="28"/>
        <end position="42"/>
    </location>
</feature>
<evidence type="ECO:0000256" key="1">
    <source>
        <dbReference type="ARBA" id="ARBA00004123"/>
    </source>
</evidence>
<reference evidence="6 7" key="1">
    <citation type="submission" date="2018-11" db="EMBL/GenBank/DDBJ databases">
        <title>Genome sequence of Apiotrichum porosum DSM 27194.</title>
        <authorList>
            <person name="Aliyu H."/>
            <person name="Gorte O."/>
            <person name="Ochsenreither K."/>
        </authorList>
    </citation>
    <scope>NUCLEOTIDE SEQUENCE [LARGE SCALE GENOMIC DNA]</scope>
    <source>
        <strain evidence="6 7">DSM 27194</strain>
    </source>
</reference>
<feature type="compositionally biased region" description="Low complexity" evidence="5">
    <location>
        <begin position="72"/>
        <end position="96"/>
    </location>
</feature>
<feature type="region of interest" description="Disordered" evidence="5">
    <location>
        <begin position="319"/>
        <end position="382"/>
    </location>
</feature>
<feature type="region of interest" description="Disordered" evidence="5">
    <location>
        <begin position="254"/>
        <end position="285"/>
    </location>
</feature>
<dbReference type="GO" id="GO:0042797">
    <property type="term" value="P:tRNA transcription by RNA polymerase III"/>
    <property type="evidence" value="ECO:0007669"/>
    <property type="project" value="TreeGrafter"/>
</dbReference>
<dbReference type="EMBL" id="RSCE01000016">
    <property type="protein sequence ID" value="RSH77480.1"/>
    <property type="molecule type" value="Genomic_DNA"/>
</dbReference>
<feature type="compositionally biased region" description="Polar residues" evidence="5">
    <location>
        <begin position="180"/>
        <end position="189"/>
    </location>
</feature>
<dbReference type="STRING" id="105984.A0A427XEZ7"/>
<organism evidence="6 7">
    <name type="scientific">Apiotrichum porosum</name>
    <dbReference type="NCBI Taxonomy" id="105984"/>
    <lineage>
        <taxon>Eukaryota</taxon>
        <taxon>Fungi</taxon>
        <taxon>Dikarya</taxon>
        <taxon>Basidiomycota</taxon>
        <taxon>Agaricomycotina</taxon>
        <taxon>Tremellomycetes</taxon>
        <taxon>Trichosporonales</taxon>
        <taxon>Trichosporonaceae</taxon>
        <taxon>Apiotrichum</taxon>
    </lineage>
</organism>
<dbReference type="GeneID" id="39587996"/>
<gene>
    <name evidence="6" type="ORF">EHS24_003453</name>
</gene>
<dbReference type="AlphaFoldDB" id="A0A427XEZ7"/>